<proteinExistence type="predicted"/>
<dbReference type="PANTHER" id="PTHR42647">
    <property type="entry name" value="SBP (S-RIBONUCLEASE BINDING PROTEIN) FAMILY PROTEIN"/>
    <property type="match status" value="1"/>
</dbReference>
<dbReference type="PANTHER" id="PTHR42647:SF55">
    <property type="entry name" value="BOI-RELATED E3 UBIQUITIN-PROTEIN LIGASE 1"/>
    <property type="match status" value="1"/>
</dbReference>
<dbReference type="PROSITE" id="PS50089">
    <property type="entry name" value="ZF_RING_2"/>
    <property type="match status" value="1"/>
</dbReference>
<accession>A0A6J1KKD3</accession>
<dbReference type="RefSeq" id="XP_023001155.1">
    <property type="nucleotide sequence ID" value="XM_023145387.1"/>
</dbReference>
<sequence>MAVEARRMNHLPSPFITNNGDFMKQSQEVLDICNYKTMPAETAGLWPYISGKSVPEIVNNFPADSGLTSNNFPAAPVRKRQRRSGYEEPPCPFPCRLSDEEIINSHVQQQQSEIDRFIAIHREKVRMAMEVRKKRESGMLVRAIEERLVKKLKEKDEEIERMGKLNWVLQERVKRLCMENQLWRDLAETNEATVNSLRTNLERLISAANETAAAGNDAESSCGSNRGNGMTEEEEEEESGGGRRCRKCMAGESRVLVLPCRHLCLCTMCGSTLHTCPVCDSAINASVHVNFS</sequence>
<keyword evidence="7" id="KW-1185">Reference proteome</keyword>
<evidence type="ECO:0000256" key="4">
    <source>
        <dbReference type="PROSITE-ProRule" id="PRU00175"/>
    </source>
</evidence>
<evidence type="ECO:0000256" key="5">
    <source>
        <dbReference type="SAM" id="MobiDB-lite"/>
    </source>
</evidence>
<dbReference type="GO" id="GO:0008270">
    <property type="term" value="F:zinc ion binding"/>
    <property type="evidence" value="ECO:0007669"/>
    <property type="project" value="UniProtKB-KW"/>
</dbReference>
<keyword evidence="2 4" id="KW-0863">Zinc-finger</keyword>
<evidence type="ECO:0000313" key="8">
    <source>
        <dbReference type="RefSeq" id="XP_023001155.1"/>
    </source>
</evidence>
<dbReference type="GeneID" id="111495377"/>
<dbReference type="Gene3D" id="3.30.40.10">
    <property type="entry name" value="Zinc/RING finger domain, C3HC4 (zinc finger)"/>
    <property type="match status" value="1"/>
</dbReference>
<gene>
    <name evidence="8" type="primary">LOC111495377</name>
</gene>
<dbReference type="KEGG" id="cmax:111495377"/>
<keyword evidence="1" id="KW-0479">Metal-binding</keyword>
<evidence type="ECO:0000256" key="3">
    <source>
        <dbReference type="ARBA" id="ARBA00022833"/>
    </source>
</evidence>
<dbReference type="OrthoDB" id="1711136at2759"/>
<dbReference type="CDD" id="cd16649">
    <property type="entry name" value="mRING-HC-C3HC5_CGRF1-like"/>
    <property type="match status" value="1"/>
</dbReference>
<reference evidence="8" key="1">
    <citation type="submission" date="2025-08" db="UniProtKB">
        <authorList>
            <consortium name="RefSeq"/>
        </authorList>
    </citation>
    <scope>IDENTIFICATION</scope>
    <source>
        <tissue evidence="8">Young leaves</tissue>
    </source>
</reference>
<dbReference type="Pfam" id="PF13920">
    <property type="entry name" value="zf-C3HC4_3"/>
    <property type="match status" value="1"/>
</dbReference>
<dbReference type="GO" id="GO:0043067">
    <property type="term" value="P:regulation of programmed cell death"/>
    <property type="evidence" value="ECO:0007669"/>
    <property type="project" value="TreeGrafter"/>
</dbReference>
<evidence type="ECO:0000256" key="1">
    <source>
        <dbReference type="ARBA" id="ARBA00022723"/>
    </source>
</evidence>
<organism evidence="7 8">
    <name type="scientific">Cucurbita maxima</name>
    <name type="common">Pumpkin</name>
    <name type="synonym">Winter squash</name>
    <dbReference type="NCBI Taxonomy" id="3661"/>
    <lineage>
        <taxon>Eukaryota</taxon>
        <taxon>Viridiplantae</taxon>
        <taxon>Streptophyta</taxon>
        <taxon>Embryophyta</taxon>
        <taxon>Tracheophyta</taxon>
        <taxon>Spermatophyta</taxon>
        <taxon>Magnoliopsida</taxon>
        <taxon>eudicotyledons</taxon>
        <taxon>Gunneridae</taxon>
        <taxon>Pentapetalae</taxon>
        <taxon>rosids</taxon>
        <taxon>fabids</taxon>
        <taxon>Cucurbitales</taxon>
        <taxon>Cucurbitaceae</taxon>
        <taxon>Cucurbiteae</taxon>
        <taxon>Cucurbita</taxon>
    </lineage>
</organism>
<dbReference type="AlphaFoldDB" id="A0A6J1KKD3"/>
<evidence type="ECO:0000313" key="7">
    <source>
        <dbReference type="Proteomes" id="UP000504608"/>
    </source>
</evidence>
<dbReference type="InterPro" id="IPR001841">
    <property type="entry name" value="Znf_RING"/>
</dbReference>
<dbReference type="Proteomes" id="UP000504608">
    <property type="component" value="Unplaced"/>
</dbReference>
<dbReference type="InterPro" id="IPR013083">
    <property type="entry name" value="Znf_RING/FYVE/PHD"/>
</dbReference>
<protein>
    <submittedName>
        <fullName evidence="8">BOI-related E3 ubiquitin-protein ligase 1-like</fullName>
    </submittedName>
</protein>
<feature type="domain" description="RING-type" evidence="6">
    <location>
        <begin position="245"/>
        <end position="280"/>
    </location>
</feature>
<feature type="region of interest" description="Disordered" evidence="5">
    <location>
        <begin position="211"/>
        <end position="245"/>
    </location>
</feature>
<evidence type="ECO:0000256" key="2">
    <source>
        <dbReference type="ARBA" id="ARBA00022771"/>
    </source>
</evidence>
<evidence type="ECO:0000259" key="6">
    <source>
        <dbReference type="PROSITE" id="PS50089"/>
    </source>
</evidence>
<name>A0A6J1KKD3_CUCMA</name>
<keyword evidence="3" id="KW-0862">Zinc</keyword>
<dbReference type="GO" id="GO:0004842">
    <property type="term" value="F:ubiquitin-protein transferase activity"/>
    <property type="evidence" value="ECO:0007669"/>
    <property type="project" value="TreeGrafter"/>
</dbReference>